<protein>
    <submittedName>
        <fullName evidence="3">Uncharacterized protein</fullName>
    </submittedName>
</protein>
<proteinExistence type="predicted"/>
<name>A0A1G5P4T2_AFIMA</name>
<reference evidence="3 4" key="1">
    <citation type="submission" date="2016-10" db="EMBL/GenBank/DDBJ databases">
        <authorList>
            <person name="de Groot N.N."/>
        </authorList>
    </citation>
    <scope>NUCLEOTIDE SEQUENCE [LARGE SCALE GENOMIC DNA]</scope>
    <source>
        <strain evidence="3 4">DSM 2698</strain>
    </source>
</reference>
<evidence type="ECO:0000313" key="3">
    <source>
        <dbReference type="EMBL" id="SCZ44563.1"/>
    </source>
</evidence>
<feature type="region of interest" description="Disordered" evidence="1">
    <location>
        <begin position="52"/>
        <end position="72"/>
    </location>
</feature>
<gene>
    <name evidence="3" type="ORF">SAMN03080610_03235</name>
</gene>
<keyword evidence="2" id="KW-0732">Signal</keyword>
<organism evidence="3 4">
    <name type="scientific">Afifella marina DSM 2698</name>
    <dbReference type="NCBI Taxonomy" id="1120955"/>
    <lineage>
        <taxon>Bacteria</taxon>
        <taxon>Pseudomonadati</taxon>
        <taxon>Pseudomonadota</taxon>
        <taxon>Alphaproteobacteria</taxon>
        <taxon>Hyphomicrobiales</taxon>
        <taxon>Afifellaceae</taxon>
        <taxon>Afifella</taxon>
    </lineage>
</organism>
<dbReference type="EMBL" id="FMVW01000009">
    <property type="protein sequence ID" value="SCZ44563.1"/>
    <property type="molecule type" value="Genomic_DNA"/>
</dbReference>
<dbReference type="Proteomes" id="UP000199347">
    <property type="component" value="Unassembled WGS sequence"/>
</dbReference>
<dbReference type="RefSeq" id="WP_092815684.1">
    <property type="nucleotide sequence ID" value="NZ_FMVW01000009.1"/>
</dbReference>
<feature type="chain" id="PRO_5011500287" evidence="2">
    <location>
        <begin position="23"/>
        <end position="72"/>
    </location>
</feature>
<feature type="signal peptide" evidence="2">
    <location>
        <begin position="1"/>
        <end position="22"/>
    </location>
</feature>
<dbReference type="AlphaFoldDB" id="A0A1G5P4T2"/>
<keyword evidence="4" id="KW-1185">Reference proteome</keyword>
<sequence>MLLRILAATALTLAAVAGYAHASFQHPPLPTMISIDAWVKSDEAPACRASIRPDSTAACRQESPAPEAASHR</sequence>
<dbReference type="OrthoDB" id="9977880at2"/>
<evidence type="ECO:0000256" key="1">
    <source>
        <dbReference type="SAM" id="MobiDB-lite"/>
    </source>
</evidence>
<evidence type="ECO:0000313" key="4">
    <source>
        <dbReference type="Proteomes" id="UP000199347"/>
    </source>
</evidence>
<accession>A0A1G5P4T2</accession>
<evidence type="ECO:0000256" key="2">
    <source>
        <dbReference type="SAM" id="SignalP"/>
    </source>
</evidence>